<feature type="domain" description="Histidine kinase" evidence="5">
    <location>
        <begin position="268"/>
        <end position="365"/>
    </location>
</feature>
<feature type="transmembrane region" description="Helical" evidence="4">
    <location>
        <begin position="49"/>
        <end position="70"/>
    </location>
</feature>
<feature type="transmembrane region" description="Helical" evidence="4">
    <location>
        <begin position="122"/>
        <end position="143"/>
    </location>
</feature>
<dbReference type="InterPro" id="IPR005467">
    <property type="entry name" value="His_kinase_dom"/>
</dbReference>
<dbReference type="InterPro" id="IPR003594">
    <property type="entry name" value="HATPase_dom"/>
</dbReference>
<dbReference type="InterPro" id="IPR010559">
    <property type="entry name" value="Sig_transdc_His_kin_internal"/>
</dbReference>
<dbReference type="PANTHER" id="PTHR34220">
    <property type="entry name" value="SENSOR HISTIDINE KINASE YPDA"/>
    <property type="match status" value="1"/>
</dbReference>
<feature type="transmembrane region" description="Helical" evidence="4">
    <location>
        <begin position="20"/>
        <end position="43"/>
    </location>
</feature>
<dbReference type="Proteomes" id="UP001595556">
    <property type="component" value="Unassembled WGS sequence"/>
</dbReference>
<dbReference type="RefSeq" id="WP_377301677.1">
    <property type="nucleotide sequence ID" value="NZ_CP180191.1"/>
</dbReference>
<dbReference type="SUPFAM" id="SSF55874">
    <property type="entry name" value="ATPase domain of HSP90 chaperone/DNA topoisomerase II/histidine kinase"/>
    <property type="match status" value="1"/>
</dbReference>
<dbReference type="EC" id="2.7.13.3" evidence="2"/>
<dbReference type="GO" id="GO:0004673">
    <property type="term" value="F:protein histidine kinase activity"/>
    <property type="evidence" value="ECO:0007669"/>
    <property type="project" value="UniProtKB-EC"/>
</dbReference>
<sequence length="369" mass="40380">MQFAAVIPNLRIVRGPFRGLSFYQLLAALALGVLMVLIIRVFFVFNTSTAVLLMRSTSTAVVVLLAFTLASNVQIPRLPRHAARFLAIAVASPLALLGAYALTIPGGFEDLCCDNWGVISGWIRMTGVAVGISLVATLIYIYLERDREARDEALRFALERRTLEKDALNARLKVLQAQVEPHFLFNTLANVQQLVEMRSERAAPLLRTLIQYLKLTVRESRDDMSTLGREMELVQHYLDIMRMRMPDRLRFAIDLPPELAATPIPPLAVLTLVENAVRHGLDPSEEGGEIQLCTRAEARGIHVQVSDTGRGLQPSPSAPGSSGSGTGLATLRERLEGHFGSAARLELSENSPQGVIASIWLPAALGQTA</sequence>
<dbReference type="InterPro" id="IPR050640">
    <property type="entry name" value="Bact_2-comp_sensor_kinase"/>
</dbReference>
<comment type="catalytic activity">
    <reaction evidence="1">
        <text>ATP + protein L-histidine = ADP + protein N-phospho-L-histidine.</text>
        <dbReference type="EC" id="2.7.13.3"/>
    </reaction>
</comment>
<evidence type="ECO:0000256" key="3">
    <source>
        <dbReference type="SAM" id="MobiDB-lite"/>
    </source>
</evidence>
<feature type="compositionally biased region" description="Low complexity" evidence="3">
    <location>
        <begin position="311"/>
        <end position="321"/>
    </location>
</feature>
<evidence type="ECO:0000313" key="7">
    <source>
        <dbReference type="Proteomes" id="UP001595556"/>
    </source>
</evidence>
<organism evidence="6 7">
    <name type="scientific">Piscinibacterium candidicorallinum</name>
    <dbReference type="NCBI Taxonomy" id="1793872"/>
    <lineage>
        <taxon>Bacteria</taxon>
        <taxon>Pseudomonadati</taxon>
        <taxon>Pseudomonadota</taxon>
        <taxon>Betaproteobacteria</taxon>
        <taxon>Burkholderiales</taxon>
        <taxon>Piscinibacterium</taxon>
    </lineage>
</organism>
<evidence type="ECO:0000256" key="4">
    <source>
        <dbReference type="SAM" id="Phobius"/>
    </source>
</evidence>
<keyword evidence="6" id="KW-0418">Kinase</keyword>
<protein>
    <recommendedName>
        <fullName evidence="2">histidine kinase</fullName>
        <ecNumber evidence="2">2.7.13.3</ecNumber>
    </recommendedName>
</protein>
<keyword evidence="4" id="KW-1133">Transmembrane helix</keyword>
<dbReference type="PROSITE" id="PS50109">
    <property type="entry name" value="HIS_KIN"/>
    <property type="match status" value="1"/>
</dbReference>
<reference evidence="7" key="1">
    <citation type="journal article" date="2019" name="Int. J. Syst. Evol. Microbiol.">
        <title>The Global Catalogue of Microorganisms (GCM) 10K type strain sequencing project: providing services to taxonomists for standard genome sequencing and annotation.</title>
        <authorList>
            <consortium name="The Broad Institute Genomics Platform"/>
            <consortium name="The Broad Institute Genome Sequencing Center for Infectious Disease"/>
            <person name="Wu L."/>
            <person name="Ma J."/>
        </authorList>
    </citation>
    <scope>NUCLEOTIDE SEQUENCE [LARGE SCALE GENOMIC DNA]</scope>
    <source>
        <strain evidence="7">KCTC 52168</strain>
    </source>
</reference>
<evidence type="ECO:0000256" key="2">
    <source>
        <dbReference type="ARBA" id="ARBA00012438"/>
    </source>
</evidence>
<feature type="transmembrane region" description="Helical" evidence="4">
    <location>
        <begin position="82"/>
        <end position="102"/>
    </location>
</feature>
<keyword evidence="4" id="KW-0812">Transmembrane</keyword>
<name>A0ABV7GZA8_9BURK</name>
<evidence type="ECO:0000256" key="1">
    <source>
        <dbReference type="ARBA" id="ARBA00000085"/>
    </source>
</evidence>
<dbReference type="Gene3D" id="3.30.565.10">
    <property type="entry name" value="Histidine kinase-like ATPase, C-terminal domain"/>
    <property type="match status" value="1"/>
</dbReference>
<dbReference type="PANTHER" id="PTHR34220:SF9">
    <property type="entry name" value="SIGNAL TRANSDUCTION HISTIDINE KINASE INTERNAL REGION DOMAIN-CONTAINING PROTEIN"/>
    <property type="match status" value="1"/>
</dbReference>
<accession>A0ABV7GZA8</accession>
<evidence type="ECO:0000259" key="5">
    <source>
        <dbReference type="PROSITE" id="PS50109"/>
    </source>
</evidence>
<comment type="caution">
    <text evidence="6">The sequence shown here is derived from an EMBL/GenBank/DDBJ whole genome shotgun (WGS) entry which is preliminary data.</text>
</comment>
<dbReference type="EMBL" id="JBHRTI010000003">
    <property type="protein sequence ID" value="MFC3147004.1"/>
    <property type="molecule type" value="Genomic_DNA"/>
</dbReference>
<keyword evidence="4" id="KW-0472">Membrane</keyword>
<evidence type="ECO:0000313" key="6">
    <source>
        <dbReference type="EMBL" id="MFC3147004.1"/>
    </source>
</evidence>
<dbReference type="Pfam" id="PF06580">
    <property type="entry name" value="His_kinase"/>
    <property type="match status" value="1"/>
</dbReference>
<proteinExistence type="predicted"/>
<dbReference type="Pfam" id="PF02518">
    <property type="entry name" value="HATPase_c"/>
    <property type="match status" value="1"/>
</dbReference>
<dbReference type="InterPro" id="IPR004358">
    <property type="entry name" value="Sig_transdc_His_kin-like_C"/>
</dbReference>
<gene>
    <name evidence="6" type="ORF">ACFOEN_05020</name>
</gene>
<keyword evidence="6" id="KW-0808">Transferase</keyword>
<keyword evidence="7" id="KW-1185">Reference proteome</keyword>
<dbReference type="PRINTS" id="PR00344">
    <property type="entry name" value="BCTRLSENSOR"/>
</dbReference>
<feature type="region of interest" description="Disordered" evidence="3">
    <location>
        <begin position="305"/>
        <end position="328"/>
    </location>
</feature>
<dbReference type="SMART" id="SM00387">
    <property type="entry name" value="HATPase_c"/>
    <property type="match status" value="1"/>
</dbReference>
<dbReference type="InterPro" id="IPR036890">
    <property type="entry name" value="HATPase_C_sf"/>
</dbReference>